<keyword evidence="2" id="KW-1185">Reference proteome</keyword>
<organism evidence="1 2">
    <name type="scientific">Mycobacterium europaeum</name>
    <dbReference type="NCBI Taxonomy" id="761804"/>
    <lineage>
        <taxon>Bacteria</taxon>
        <taxon>Bacillati</taxon>
        <taxon>Actinomycetota</taxon>
        <taxon>Actinomycetes</taxon>
        <taxon>Mycobacteriales</taxon>
        <taxon>Mycobacteriaceae</taxon>
        <taxon>Mycobacterium</taxon>
        <taxon>Mycobacterium simiae complex</taxon>
    </lineage>
</organism>
<dbReference type="Proteomes" id="UP000199601">
    <property type="component" value="Unassembled WGS sequence"/>
</dbReference>
<dbReference type="EMBL" id="CTEC01000001">
    <property type="protein sequence ID" value="CQD10724.1"/>
    <property type="molecule type" value="Genomic_DNA"/>
</dbReference>
<dbReference type="AlphaFoldDB" id="A0A0U1D9B4"/>
<evidence type="ECO:0000313" key="2">
    <source>
        <dbReference type="Proteomes" id="UP000199601"/>
    </source>
</evidence>
<evidence type="ECO:0000313" key="1">
    <source>
        <dbReference type="EMBL" id="CQD10724.1"/>
    </source>
</evidence>
<accession>A0A0U1D9B4</accession>
<reference evidence="2" key="1">
    <citation type="submission" date="2015-03" db="EMBL/GenBank/DDBJ databases">
        <authorList>
            <person name="Urmite Genomes"/>
        </authorList>
    </citation>
    <scope>NUCLEOTIDE SEQUENCE [LARGE SCALE GENOMIC DNA]</scope>
    <source>
        <strain evidence="2">CSUR P1344</strain>
    </source>
</reference>
<name>A0A0U1D9B4_9MYCO</name>
<dbReference type="OrthoDB" id="4763900at2"/>
<proteinExistence type="predicted"/>
<gene>
    <name evidence="1" type="ORF">BN000_02217</name>
</gene>
<protein>
    <submittedName>
        <fullName evidence="1">Uncharacterized protein</fullName>
    </submittedName>
</protein>
<dbReference type="RefSeq" id="WP_085240590.1">
    <property type="nucleotide sequence ID" value="NZ_CP157315.1"/>
</dbReference>
<sequence>MMLNRFAAWTGWLSALLAFVALPMALFAAGTGHAGWAMVAVAALLSCVGVGAGVVGAVVHYDHRHHRSTPHLF</sequence>